<dbReference type="Gene3D" id="3.40.50.300">
    <property type="entry name" value="P-loop containing nucleotide triphosphate hydrolases"/>
    <property type="match status" value="1"/>
</dbReference>
<dbReference type="InterPro" id="IPR051396">
    <property type="entry name" value="Bact_Antivir_Def_Nuclease"/>
</dbReference>
<protein>
    <submittedName>
        <fullName evidence="2">ATP-binding protein</fullName>
    </submittedName>
</protein>
<proteinExistence type="predicted"/>
<dbReference type="PANTHER" id="PTHR43581:SF2">
    <property type="entry name" value="EXCINUCLEASE ATPASE SUBUNIT"/>
    <property type="match status" value="1"/>
</dbReference>
<dbReference type="GO" id="GO:0005524">
    <property type="term" value="F:ATP binding"/>
    <property type="evidence" value="ECO:0007669"/>
    <property type="project" value="UniProtKB-KW"/>
</dbReference>
<reference evidence="2 3" key="1">
    <citation type="submission" date="2024-04" db="EMBL/GenBank/DDBJ databases">
        <title>Human intestinal bacterial collection.</title>
        <authorList>
            <person name="Pauvert C."/>
            <person name="Hitch T.C.A."/>
            <person name="Clavel T."/>
        </authorList>
    </citation>
    <scope>NUCLEOTIDE SEQUENCE [LARGE SCALE GENOMIC DNA]</scope>
    <source>
        <strain evidence="2 3">CLA-AA-H174</strain>
    </source>
</reference>
<keyword evidence="2" id="KW-0067">ATP-binding</keyword>
<dbReference type="EMBL" id="JBBNGE010000014">
    <property type="protein sequence ID" value="MEQ2507840.1"/>
    <property type="molecule type" value="Genomic_DNA"/>
</dbReference>
<sequence>MKIKSIKIEKLYGKYDFDWDLRSDINIIAGDNGSYKTTLLNIIASLCEPKSVPESYILKGATLVMTEDISVKFRSFRDSLLKLKKDAANDEMLTELVTKFQAEIDEKNEKNLSDLTLNASVIAIKQGESKLSVGNFKKLRIFNKISTFDVPALKNEMSSVLDQQLEVLESEYAYYLSDLSKQLSDLIHQAGKVDMEDMKKIYAHNDMFIEIVNEAFKRTNKTVDTTKSKLQFKIGDELLESNKRLSSGEKQFIIVMLTILLQRNQESILIMDEPEISMHLDWQRNLIQNIQKLNPNCQIILATHSPGIIMDGWEQLVTNISDLISVKD</sequence>
<dbReference type="PANTHER" id="PTHR43581">
    <property type="entry name" value="ATP/GTP PHOSPHATASE"/>
    <property type="match status" value="1"/>
</dbReference>
<dbReference type="Proteomes" id="UP001465717">
    <property type="component" value="Unassembled WGS sequence"/>
</dbReference>
<dbReference type="CDD" id="cd00267">
    <property type="entry name" value="ABC_ATPase"/>
    <property type="match status" value="1"/>
</dbReference>
<keyword evidence="2" id="KW-0547">Nucleotide-binding</keyword>
<evidence type="ECO:0000259" key="1">
    <source>
        <dbReference type="Pfam" id="PF13304"/>
    </source>
</evidence>
<feature type="domain" description="ATPase AAA-type core" evidence="1">
    <location>
        <begin position="25"/>
        <end position="309"/>
    </location>
</feature>
<dbReference type="PIRSF" id="PIRSF029347">
    <property type="entry name" value="RecF"/>
    <property type="match status" value="1"/>
</dbReference>
<dbReference type="InterPro" id="IPR014555">
    <property type="entry name" value="RecF-like"/>
</dbReference>
<evidence type="ECO:0000313" key="2">
    <source>
        <dbReference type="EMBL" id="MEQ2507840.1"/>
    </source>
</evidence>
<accession>A0ABV1FXH6</accession>
<gene>
    <name evidence="2" type="ORF">AAAT87_06005</name>
</gene>
<dbReference type="InterPro" id="IPR003959">
    <property type="entry name" value="ATPase_AAA_core"/>
</dbReference>
<comment type="caution">
    <text evidence="2">The sequence shown here is derived from an EMBL/GenBank/DDBJ whole genome shotgun (WGS) entry which is preliminary data.</text>
</comment>
<dbReference type="RefSeq" id="WP_349225919.1">
    <property type="nucleotide sequence ID" value="NZ_JBBNFG020000017.1"/>
</dbReference>
<evidence type="ECO:0000313" key="3">
    <source>
        <dbReference type="Proteomes" id="UP001465717"/>
    </source>
</evidence>
<organism evidence="2 3">
    <name type="scientific">Segatella sinensis</name>
    <dbReference type="NCBI Taxonomy" id="3085167"/>
    <lineage>
        <taxon>Bacteria</taxon>
        <taxon>Pseudomonadati</taxon>
        <taxon>Bacteroidota</taxon>
        <taxon>Bacteroidia</taxon>
        <taxon>Bacteroidales</taxon>
        <taxon>Prevotellaceae</taxon>
        <taxon>Segatella</taxon>
    </lineage>
</organism>
<dbReference type="Pfam" id="PF13304">
    <property type="entry name" value="AAA_21"/>
    <property type="match status" value="1"/>
</dbReference>
<dbReference type="SUPFAM" id="SSF52540">
    <property type="entry name" value="P-loop containing nucleoside triphosphate hydrolases"/>
    <property type="match status" value="1"/>
</dbReference>
<keyword evidence="3" id="KW-1185">Reference proteome</keyword>
<dbReference type="InterPro" id="IPR027417">
    <property type="entry name" value="P-loop_NTPase"/>
</dbReference>
<name>A0ABV1FXH6_9BACT</name>